<dbReference type="Proteomes" id="UP000251241">
    <property type="component" value="Unassembled WGS sequence"/>
</dbReference>
<evidence type="ECO:0000313" key="1">
    <source>
        <dbReference type="EMBL" id="SPZ92285.1"/>
    </source>
</evidence>
<dbReference type="RefSeq" id="WP_112376531.1">
    <property type="nucleotide sequence ID" value="NZ_CP069793.1"/>
</dbReference>
<proteinExistence type="predicted"/>
<dbReference type="InterPro" id="IPR034660">
    <property type="entry name" value="DinB/YfiT-like"/>
</dbReference>
<dbReference type="EMBL" id="UAUU01000011">
    <property type="protein sequence ID" value="SPZ92285.1"/>
    <property type="molecule type" value="Genomic_DNA"/>
</dbReference>
<name>A0A2X2JX08_SPHMU</name>
<sequence>MDKPKSLKLEIIIPAYRMHSQIFLNALDGVSEEDALKRIDGQTNHIVWMAGNFVNVRYAMAHVLGLQENDPYHELFFMGKTLDESYHYPSVQELKENFISISPKVYAALLQVDDTQLAELFKMNMNIPFIEEDKLNFIGMCIGREDYLAGQIALMRRLLHYPGMKYDIDEKIQY</sequence>
<dbReference type="SUPFAM" id="SSF109854">
    <property type="entry name" value="DinB/YfiT-like putative metalloenzymes"/>
    <property type="match status" value="1"/>
</dbReference>
<gene>
    <name evidence="1" type="ORF">NCTC11343_04338</name>
</gene>
<evidence type="ECO:0008006" key="3">
    <source>
        <dbReference type="Google" id="ProtNLM"/>
    </source>
</evidence>
<reference evidence="1 2" key="1">
    <citation type="submission" date="2018-06" db="EMBL/GenBank/DDBJ databases">
        <authorList>
            <consortium name="Pathogen Informatics"/>
            <person name="Doyle S."/>
        </authorList>
    </citation>
    <scope>NUCLEOTIDE SEQUENCE [LARGE SCALE GENOMIC DNA]</scope>
    <source>
        <strain evidence="1 2">NCTC11343</strain>
    </source>
</reference>
<accession>A0A2X2JX08</accession>
<dbReference type="GeneID" id="97179306"/>
<evidence type="ECO:0000313" key="2">
    <source>
        <dbReference type="Proteomes" id="UP000251241"/>
    </source>
</evidence>
<organism evidence="1 2">
    <name type="scientific">Sphingobacterium multivorum</name>
    <dbReference type="NCBI Taxonomy" id="28454"/>
    <lineage>
        <taxon>Bacteria</taxon>
        <taxon>Pseudomonadati</taxon>
        <taxon>Bacteroidota</taxon>
        <taxon>Sphingobacteriia</taxon>
        <taxon>Sphingobacteriales</taxon>
        <taxon>Sphingobacteriaceae</taxon>
        <taxon>Sphingobacterium</taxon>
    </lineage>
</organism>
<dbReference type="Gene3D" id="1.20.120.450">
    <property type="entry name" value="dinb family like domain"/>
    <property type="match status" value="1"/>
</dbReference>
<dbReference type="AlphaFoldDB" id="A0A2X2JX08"/>
<protein>
    <recommendedName>
        <fullName evidence="3">DinB family protein</fullName>
    </recommendedName>
</protein>